<evidence type="ECO:0000313" key="2">
    <source>
        <dbReference type="Proteomes" id="UP000053413"/>
    </source>
</evidence>
<gene>
    <name evidence="1" type="ORF">ADL28_32705</name>
</gene>
<protein>
    <submittedName>
        <fullName evidence="1">Uncharacterized protein</fullName>
    </submittedName>
</protein>
<evidence type="ECO:0000313" key="1">
    <source>
        <dbReference type="EMBL" id="KUL47353.1"/>
    </source>
</evidence>
<name>A0A0X3VRH2_STRVO</name>
<comment type="caution">
    <text evidence="1">The sequence shown here is derived from an EMBL/GenBank/DDBJ whole genome shotgun (WGS) entry which is preliminary data.</text>
</comment>
<dbReference type="Proteomes" id="UP000053413">
    <property type="component" value="Unassembled WGS sequence"/>
</dbReference>
<dbReference type="EMBL" id="LLZJ01000387">
    <property type="protein sequence ID" value="KUL47353.1"/>
    <property type="molecule type" value="Genomic_DNA"/>
</dbReference>
<accession>A0A0X3VRH2</accession>
<proteinExistence type="predicted"/>
<dbReference type="AlphaFoldDB" id="A0A0X3VRH2"/>
<reference evidence="2" key="1">
    <citation type="submission" date="2015-10" db="EMBL/GenBank/DDBJ databases">
        <authorList>
            <person name="Ju K.-S."/>
            <person name="Doroghazi J.R."/>
            <person name="Metcalf W.W."/>
        </authorList>
    </citation>
    <scope>NUCLEOTIDE SEQUENCE [LARGE SCALE GENOMIC DNA]</scope>
    <source>
        <strain evidence="2">NRRL F-8817</strain>
    </source>
</reference>
<sequence length="68" mass="7238">MAGRCGFPSVRTLQEGEGEEALALCRSVVFAQCVEQGGPLGDDEGFAPTLICISSRASFCRFSKPRTP</sequence>
<organism evidence="1 2">
    <name type="scientific">Streptomyces violaceusniger</name>
    <dbReference type="NCBI Taxonomy" id="68280"/>
    <lineage>
        <taxon>Bacteria</taxon>
        <taxon>Bacillati</taxon>
        <taxon>Actinomycetota</taxon>
        <taxon>Actinomycetes</taxon>
        <taxon>Kitasatosporales</taxon>
        <taxon>Streptomycetaceae</taxon>
        <taxon>Streptomyces</taxon>
        <taxon>Streptomyces violaceusniger group</taxon>
    </lineage>
</organism>